<evidence type="ECO:0000313" key="2">
    <source>
        <dbReference type="EMBL" id="KAE8249302.1"/>
    </source>
</evidence>
<gene>
    <name evidence="2" type="ORF">A4X03_0g6631</name>
</gene>
<dbReference type="EMBL" id="LWDD02001327">
    <property type="protein sequence ID" value="KAE8249302.1"/>
    <property type="molecule type" value="Genomic_DNA"/>
</dbReference>
<name>A0A8T8SW19_9BASI</name>
<accession>A0A8T8SW19</accession>
<organism evidence="2 3">
    <name type="scientific">Tilletia caries</name>
    <name type="common">wheat bunt fungus</name>
    <dbReference type="NCBI Taxonomy" id="13290"/>
    <lineage>
        <taxon>Eukaryota</taxon>
        <taxon>Fungi</taxon>
        <taxon>Dikarya</taxon>
        <taxon>Basidiomycota</taxon>
        <taxon>Ustilaginomycotina</taxon>
        <taxon>Exobasidiomycetes</taxon>
        <taxon>Tilletiales</taxon>
        <taxon>Tilletiaceae</taxon>
        <taxon>Tilletia</taxon>
    </lineage>
</organism>
<feature type="compositionally biased region" description="Polar residues" evidence="1">
    <location>
        <begin position="1"/>
        <end position="20"/>
    </location>
</feature>
<dbReference type="Proteomes" id="UP000077671">
    <property type="component" value="Unassembled WGS sequence"/>
</dbReference>
<evidence type="ECO:0000256" key="1">
    <source>
        <dbReference type="SAM" id="MobiDB-lite"/>
    </source>
</evidence>
<comment type="caution">
    <text evidence="2">The sequence shown here is derived from an EMBL/GenBank/DDBJ whole genome shotgun (WGS) entry which is preliminary data.</text>
</comment>
<protein>
    <submittedName>
        <fullName evidence="2">Uncharacterized protein</fullName>
    </submittedName>
</protein>
<reference evidence="2" key="1">
    <citation type="submission" date="2016-04" db="EMBL/GenBank/DDBJ databases">
        <authorList>
            <person name="Nguyen H.D."/>
            <person name="Kesanakurti P."/>
            <person name="Cullis J."/>
            <person name="Levesque C.A."/>
            <person name="Hambleton S."/>
        </authorList>
    </citation>
    <scope>NUCLEOTIDE SEQUENCE</scope>
    <source>
        <strain evidence="2">DAOMC 238032</strain>
    </source>
</reference>
<sequence>MTHAHGQQQTPQRNATRSTSPPFPRKTPLSLRHPSSGSTAVPLPITGASSQSASFSSAFSSPIAMSPPPSAAQTSSSTLGTPLGDSVVPSLFISPHRIPRPGQARMAII</sequence>
<dbReference type="AlphaFoldDB" id="A0A8T8SW19"/>
<feature type="compositionally biased region" description="Low complexity" evidence="1">
    <location>
        <begin position="48"/>
        <end position="64"/>
    </location>
</feature>
<proteinExistence type="predicted"/>
<feature type="region of interest" description="Disordered" evidence="1">
    <location>
        <begin position="1"/>
        <end position="109"/>
    </location>
</feature>
<evidence type="ECO:0000313" key="3">
    <source>
        <dbReference type="Proteomes" id="UP000077671"/>
    </source>
</evidence>
<reference evidence="2" key="2">
    <citation type="journal article" date="2019" name="IMA Fungus">
        <title>Genome sequencing and comparison of five Tilletia species to identify candidate genes for the detection of regulated species infecting wheat.</title>
        <authorList>
            <person name="Nguyen H.D.T."/>
            <person name="Sultana T."/>
            <person name="Kesanakurti P."/>
            <person name="Hambleton S."/>
        </authorList>
    </citation>
    <scope>NUCLEOTIDE SEQUENCE</scope>
    <source>
        <strain evidence="2">DAOMC 238032</strain>
    </source>
</reference>